<name>A0A8X6MUK0_NEPPI</name>
<feature type="signal peptide" evidence="1">
    <location>
        <begin position="1"/>
        <end position="20"/>
    </location>
</feature>
<reference evidence="3" key="1">
    <citation type="submission" date="2020-08" db="EMBL/GenBank/DDBJ databases">
        <title>Multicomponent nature underlies the extraordinary mechanical properties of spider dragline silk.</title>
        <authorList>
            <person name="Kono N."/>
            <person name="Nakamura H."/>
            <person name="Mori M."/>
            <person name="Yoshida Y."/>
            <person name="Ohtoshi R."/>
            <person name="Malay A.D."/>
            <person name="Moran D.A.P."/>
            <person name="Tomita M."/>
            <person name="Numata K."/>
            <person name="Arakawa K."/>
        </authorList>
    </citation>
    <scope>NUCLEOTIDE SEQUENCE</scope>
</reference>
<dbReference type="GO" id="GO:0030246">
    <property type="term" value="F:carbohydrate binding"/>
    <property type="evidence" value="ECO:0007669"/>
    <property type="project" value="InterPro"/>
</dbReference>
<gene>
    <name evidence="3" type="primary">AVEN_214740_1</name>
    <name evidence="3" type="ORF">NPIL_71101</name>
</gene>
<evidence type="ECO:0000259" key="2">
    <source>
        <dbReference type="PROSITE" id="PS50228"/>
    </source>
</evidence>
<accession>A0A8X6MUK0</accession>
<dbReference type="Proteomes" id="UP000887013">
    <property type="component" value="Unassembled WGS sequence"/>
</dbReference>
<dbReference type="InterPro" id="IPR000922">
    <property type="entry name" value="Lectin_gal-bd_dom"/>
</dbReference>
<dbReference type="PROSITE" id="PS50228">
    <property type="entry name" value="SUEL_LECTIN"/>
    <property type="match status" value="1"/>
</dbReference>
<evidence type="ECO:0000313" key="3">
    <source>
        <dbReference type="EMBL" id="GFS78841.1"/>
    </source>
</evidence>
<dbReference type="OrthoDB" id="5970528at2759"/>
<sequence>MFHFLRALLTGTLRTFQVHACDGNELQIECWPNTVINIYLAQYGRQVPSHQLCPPEGVTDGDLSMLNDTTNCLSTHALRTVEESCRDQRICNVKTSPQTFGYDPCPGVRKYAEVAYKCRPSEANAALLLPFHACGLSTYICRLVTVANTEILVHV</sequence>
<dbReference type="Pfam" id="PF02140">
    <property type="entry name" value="SUEL_Lectin"/>
    <property type="match status" value="1"/>
</dbReference>
<feature type="chain" id="PRO_5036452991" evidence="1">
    <location>
        <begin position="21"/>
        <end position="155"/>
    </location>
</feature>
<dbReference type="EMBL" id="BMAW01097260">
    <property type="protein sequence ID" value="GFS78841.1"/>
    <property type="molecule type" value="Genomic_DNA"/>
</dbReference>
<dbReference type="PANTHER" id="PTHR46780">
    <property type="entry name" value="PROTEIN EVA-1"/>
    <property type="match status" value="1"/>
</dbReference>
<keyword evidence="4" id="KW-1185">Reference proteome</keyword>
<dbReference type="InterPro" id="IPR043159">
    <property type="entry name" value="Lectin_gal-bd_sf"/>
</dbReference>
<comment type="caution">
    <text evidence="3">The sequence shown here is derived from an EMBL/GenBank/DDBJ whole genome shotgun (WGS) entry which is preliminary data.</text>
</comment>
<keyword evidence="1" id="KW-0732">Signal</keyword>
<organism evidence="3 4">
    <name type="scientific">Nephila pilipes</name>
    <name type="common">Giant wood spider</name>
    <name type="synonym">Nephila maculata</name>
    <dbReference type="NCBI Taxonomy" id="299642"/>
    <lineage>
        <taxon>Eukaryota</taxon>
        <taxon>Metazoa</taxon>
        <taxon>Ecdysozoa</taxon>
        <taxon>Arthropoda</taxon>
        <taxon>Chelicerata</taxon>
        <taxon>Arachnida</taxon>
        <taxon>Araneae</taxon>
        <taxon>Araneomorphae</taxon>
        <taxon>Entelegynae</taxon>
        <taxon>Araneoidea</taxon>
        <taxon>Nephilidae</taxon>
        <taxon>Nephila</taxon>
    </lineage>
</organism>
<protein>
    <submittedName>
        <fullName evidence="3">SUEL-type lectin domain-containing protein</fullName>
    </submittedName>
</protein>
<feature type="domain" description="SUEL-type lectin" evidence="2">
    <location>
        <begin position="20"/>
        <end position="119"/>
    </location>
</feature>
<evidence type="ECO:0000256" key="1">
    <source>
        <dbReference type="SAM" id="SignalP"/>
    </source>
</evidence>
<evidence type="ECO:0000313" key="4">
    <source>
        <dbReference type="Proteomes" id="UP000887013"/>
    </source>
</evidence>
<dbReference type="CDD" id="cd22828">
    <property type="entry name" value="Gal_Rha_Lectin_EVA1_EVA1C_rpt1"/>
    <property type="match status" value="1"/>
</dbReference>
<proteinExistence type="predicted"/>
<dbReference type="AlphaFoldDB" id="A0A8X6MUK0"/>
<dbReference type="Gene3D" id="2.60.120.740">
    <property type="match status" value="1"/>
</dbReference>